<dbReference type="InterPro" id="IPR027051">
    <property type="entry name" value="XdhC_Rossmann_dom"/>
</dbReference>
<dbReference type="Gene3D" id="3.40.50.720">
    <property type="entry name" value="NAD(P)-binding Rossmann-like Domain"/>
    <property type="match status" value="1"/>
</dbReference>
<gene>
    <name evidence="3" type="ORF">MNBD_ALPHA11-2388</name>
</gene>
<sequence length="290" mass="31839">MVMRRSEIAEFTAKNRAILVRTEKIYGSTPREAGAFMLVGEKEEFGTIGGGQLEYIAIDKARQMLRNDSKKSELDVPLGSEIGQCCGGKVFLSLQMVDDEIAAELQNMMKEQEKNLPHVYIFGAGHVGRALAVALKELPLRTIIIDEREKELALVREGIECRLSALPEVEINGAPPNSSFVILTHDHGLDFLLARQALERKDAYYVGMIGSKTKRAVFSNWMKKHVGQHGAQQSLVKSLICPIGGGKLNDKRPQIIAAMVAAEILMHTDGRHEITSGQQGSAYAQVGGKI</sequence>
<dbReference type="InterPro" id="IPR003777">
    <property type="entry name" value="XdhC_CoxI"/>
</dbReference>
<protein>
    <submittedName>
        <fullName evidence="3">Xanthine and CO dehydrogenases maturation factor, XdhC/CoxF family</fullName>
    </submittedName>
</protein>
<name>A0A3B0U2D3_9ZZZZ</name>
<dbReference type="PANTHER" id="PTHR30388:SF6">
    <property type="entry name" value="XANTHINE DEHYDROGENASE SUBUNIT A-RELATED"/>
    <property type="match status" value="1"/>
</dbReference>
<dbReference type="InterPro" id="IPR036291">
    <property type="entry name" value="NAD(P)-bd_dom_sf"/>
</dbReference>
<evidence type="ECO:0000259" key="2">
    <source>
        <dbReference type="Pfam" id="PF13478"/>
    </source>
</evidence>
<dbReference type="InterPro" id="IPR052698">
    <property type="entry name" value="MoCofactor_Util/Proc"/>
</dbReference>
<evidence type="ECO:0000313" key="3">
    <source>
        <dbReference type="EMBL" id="VAW19807.1"/>
    </source>
</evidence>
<dbReference type="Pfam" id="PF02625">
    <property type="entry name" value="XdhC_CoxI"/>
    <property type="match status" value="1"/>
</dbReference>
<dbReference type="EMBL" id="UOEQ01000238">
    <property type="protein sequence ID" value="VAW19807.1"/>
    <property type="molecule type" value="Genomic_DNA"/>
</dbReference>
<dbReference type="Pfam" id="PF13478">
    <property type="entry name" value="XdhC_C"/>
    <property type="match status" value="1"/>
</dbReference>
<reference evidence="3" key="1">
    <citation type="submission" date="2018-06" db="EMBL/GenBank/DDBJ databases">
        <authorList>
            <person name="Zhirakovskaya E."/>
        </authorList>
    </citation>
    <scope>NUCLEOTIDE SEQUENCE</scope>
</reference>
<proteinExistence type="predicted"/>
<feature type="domain" description="XdhC- CoxI" evidence="1">
    <location>
        <begin position="16"/>
        <end position="68"/>
    </location>
</feature>
<organism evidence="3">
    <name type="scientific">hydrothermal vent metagenome</name>
    <dbReference type="NCBI Taxonomy" id="652676"/>
    <lineage>
        <taxon>unclassified sequences</taxon>
        <taxon>metagenomes</taxon>
        <taxon>ecological metagenomes</taxon>
    </lineage>
</organism>
<feature type="domain" description="XdhC Rossmann" evidence="2">
    <location>
        <begin position="119"/>
        <end position="264"/>
    </location>
</feature>
<dbReference type="SUPFAM" id="SSF51735">
    <property type="entry name" value="NAD(P)-binding Rossmann-fold domains"/>
    <property type="match status" value="1"/>
</dbReference>
<dbReference type="AlphaFoldDB" id="A0A3B0U2D3"/>
<dbReference type="PANTHER" id="PTHR30388">
    <property type="entry name" value="ALDEHYDE OXIDOREDUCTASE MOLYBDENUM COFACTOR ASSEMBLY PROTEIN"/>
    <property type="match status" value="1"/>
</dbReference>
<evidence type="ECO:0000259" key="1">
    <source>
        <dbReference type="Pfam" id="PF02625"/>
    </source>
</evidence>
<dbReference type="InterPro" id="IPR014308">
    <property type="entry name" value="Xanthine_DH_XdhC"/>
</dbReference>
<dbReference type="NCBIfam" id="TIGR02964">
    <property type="entry name" value="xanthine_xdhC"/>
    <property type="match status" value="1"/>
</dbReference>
<accession>A0A3B0U2D3</accession>